<feature type="transmembrane region" description="Helical" evidence="1">
    <location>
        <begin position="12"/>
        <end position="31"/>
    </location>
</feature>
<gene>
    <name evidence="2" type="ORF">HNQ40_000939</name>
</gene>
<dbReference type="EMBL" id="JACHGY010000001">
    <property type="protein sequence ID" value="MBB6429133.1"/>
    <property type="molecule type" value="Genomic_DNA"/>
</dbReference>
<name>A0A7X0H4V6_9BACT</name>
<dbReference type="RefSeq" id="WP_184676724.1">
    <property type="nucleotide sequence ID" value="NZ_JACHGY010000001.1"/>
</dbReference>
<comment type="caution">
    <text evidence="2">The sequence shown here is derived from an EMBL/GenBank/DDBJ whole genome shotgun (WGS) entry which is preliminary data.</text>
</comment>
<evidence type="ECO:0000256" key="1">
    <source>
        <dbReference type="SAM" id="Phobius"/>
    </source>
</evidence>
<evidence type="ECO:0000313" key="2">
    <source>
        <dbReference type="EMBL" id="MBB6429133.1"/>
    </source>
</evidence>
<proteinExistence type="predicted"/>
<reference evidence="2 3" key="1">
    <citation type="submission" date="2020-08" db="EMBL/GenBank/DDBJ databases">
        <title>Genomic Encyclopedia of Type Strains, Phase IV (KMG-IV): sequencing the most valuable type-strain genomes for metagenomic binning, comparative biology and taxonomic classification.</title>
        <authorList>
            <person name="Goeker M."/>
        </authorList>
    </citation>
    <scope>NUCLEOTIDE SEQUENCE [LARGE SCALE GENOMIC DNA]</scope>
    <source>
        <strain evidence="2 3">DSM 103725</strain>
    </source>
</reference>
<keyword evidence="1" id="KW-0812">Transmembrane</keyword>
<accession>A0A7X0H4V6</accession>
<dbReference type="Proteomes" id="UP000541810">
    <property type="component" value="Unassembled WGS sequence"/>
</dbReference>
<keyword evidence="3" id="KW-1185">Reference proteome</keyword>
<dbReference type="AlphaFoldDB" id="A0A7X0H4V6"/>
<protein>
    <submittedName>
        <fullName evidence="2">Uncharacterized protein</fullName>
    </submittedName>
</protein>
<organism evidence="2 3">
    <name type="scientific">Algisphaera agarilytica</name>
    <dbReference type="NCBI Taxonomy" id="1385975"/>
    <lineage>
        <taxon>Bacteria</taxon>
        <taxon>Pseudomonadati</taxon>
        <taxon>Planctomycetota</taxon>
        <taxon>Phycisphaerae</taxon>
        <taxon>Phycisphaerales</taxon>
        <taxon>Phycisphaeraceae</taxon>
        <taxon>Algisphaera</taxon>
    </lineage>
</organism>
<sequence>MLNKLNDSPQLVSGVAVILTIIAGWFVYQHFSDDGREGIKAKWMYDLNTNRLILADFEEASPSNINNATVDLVGLGTVGSVLEVGVYTCGDPSDVRAGMSIEELASVDATVVYFATTTDRFGTGSQELDLITADTESGVWIGAESSAGNKMRSDARLGLCQSGDKAIYCVP</sequence>
<keyword evidence="1" id="KW-1133">Transmembrane helix</keyword>
<keyword evidence="1" id="KW-0472">Membrane</keyword>
<evidence type="ECO:0000313" key="3">
    <source>
        <dbReference type="Proteomes" id="UP000541810"/>
    </source>
</evidence>